<evidence type="ECO:0000313" key="1">
    <source>
        <dbReference type="EMBL" id="KAF2497109.1"/>
    </source>
</evidence>
<dbReference type="Proteomes" id="UP000799750">
    <property type="component" value="Unassembled WGS sequence"/>
</dbReference>
<dbReference type="PANTHER" id="PTHR47718:SF3">
    <property type="entry name" value="PROTEIN FAR1-RELATED SEQUENCE 5-LIKE"/>
    <property type="match status" value="1"/>
</dbReference>
<proteinExistence type="predicted"/>
<reference evidence="1" key="1">
    <citation type="journal article" date="2020" name="Stud. Mycol.">
        <title>101 Dothideomycetes genomes: a test case for predicting lifestyles and emergence of pathogens.</title>
        <authorList>
            <person name="Haridas S."/>
            <person name="Albert R."/>
            <person name="Binder M."/>
            <person name="Bloem J."/>
            <person name="Labutti K."/>
            <person name="Salamov A."/>
            <person name="Andreopoulos B."/>
            <person name="Baker S."/>
            <person name="Barry K."/>
            <person name="Bills G."/>
            <person name="Bluhm B."/>
            <person name="Cannon C."/>
            <person name="Castanera R."/>
            <person name="Culley D."/>
            <person name="Daum C."/>
            <person name="Ezra D."/>
            <person name="Gonzalez J."/>
            <person name="Henrissat B."/>
            <person name="Kuo A."/>
            <person name="Liang C."/>
            <person name="Lipzen A."/>
            <person name="Lutzoni F."/>
            <person name="Magnuson J."/>
            <person name="Mondo S."/>
            <person name="Nolan M."/>
            <person name="Ohm R."/>
            <person name="Pangilinan J."/>
            <person name="Park H.-J."/>
            <person name="Ramirez L."/>
            <person name="Alfaro M."/>
            <person name="Sun H."/>
            <person name="Tritt A."/>
            <person name="Yoshinaga Y."/>
            <person name="Zwiers L.-H."/>
            <person name="Turgeon B."/>
            <person name="Goodwin S."/>
            <person name="Spatafora J."/>
            <person name="Crous P."/>
            <person name="Grigoriev I."/>
        </authorList>
    </citation>
    <scope>NUCLEOTIDE SEQUENCE</scope>
    <source>
        <strain evidence="1">CBS 269.34</strain>
    </source>
</reference>
<dbReference type="PANTHER" id="PTHR47718">
    <property type="entry name" value="OS01G0519700 PROTEIN"/>
    <property type="match status" value="1"/>
</dbReference>
<evidence type="ECO:0008006" key="3">
    <source>
        <dbReference type="Google" id="ProtNLM"/>
    </source>
</evidence>
<organism evidence="1 2">
    <name type="scientific">Lophium mytilinum</name>
    <dbReference type="NCBI Taxonomy" id="390894"/>
    <lineage>
        <taxon>Eukaryota</taxon>
        <taxon>Fungi</taxon>
        <taxon>Dikarya</taxon>
        <taxon>Ascomycota</taxon>
        <taxon>Pezizomycotina</taxon>
        <taxon>Dothideomycetes</taxon>
        <taxon>Pleosporomycetidae</taxon>
        <taxon>Mytilinidiales</taxon>
        <taxon>Mytilinidiaceae</taxon>
        <taxon>Lophium</taxon>
    </lineage>
</organism>
<keyword evidence="2" id="KW-1185">Reference proteome</keyword>
<dbReference type="AlphaFoldDB" id="A0A6A6QY13"/>
<accession>A0A6A6QY13</accession>
<name>A0A6A6QY13_9PEZI</name>
<protein>
    <recommendedName>
        <fullName evidence="3">FAR1 domain-containing protein</fullName>
    </recommendedName>
</protein>
<evidence type="ECO:0000313" key="2">
    <source>
        <dbReference type="Proteomes" id="UP000799750"/>
    </source>
</evidence>
<sequence>MALQPPPPQSYNTLEEAEEALRVHASAHGYGLTKSRSKKDKKSREVKKVWFRCCFGGTSESNARVRNTSTMKAGCKMNGTLTRQPPGLNGERAWLWATVEEAHNSHPPMLKATAAACNRKRSASTNRLIRMDAASGARPNETYMKLLEKGVTIIVQDIVNERARYRSELRGGLTPIVPPPGPLTPAGTGIDLFLINLAPFGPIAAPTPTPAAAFIQPPTGALRSVVGRLVQRTRTRGRKQHRVMQFSGRKALIRSLSLSLSLRQRQPGLAMRSSYEGAAAMKCIRMHDKMQRLYSLTYGYAYGTDARENRAPVEAQSHSGQLED</sequence>
<dbReference type="EMBL" id="MU004187">
    <property type="protein sequence ID" value="KAF2497109.1"/>
    <property type="molecule type" value="Genomic_DNA"/>
</dbReference>
<gene>
    <name evidence="1" type="ORF">BU16DRAFT_560424</name>
</gene>